<dbReference type="AlphaFoldDB" id="A0A3S5A513"/>
<organism evidence="2 3">
    <name type="scientific">Protopolystoma xenopodis</name>
    <dbReference type="NCBI Taxonomy" id="117903"/>
    <lineage>
        <taxon>Eukaryota</taxon>
        <taxon>Metazoa</taxon>
        <taxon>Spiralia</taxon>
        <taxon>Lophotrochozoa</taxon>
        <taxon>Platyhelminthes</taxon>
        <taxon>Monogenea</taxon>
        <taxon>Polyopisthocotylea</taxon>
        <taxon>Polystomatidea</taxon>
        <taxon>Polystomatidae</taxon>
        <taxon>Protopolystoma</taxon>
    </lineage>
</organism>
<keyword evidence="3" id="KW-1185">Reference proteome</keyword>
<dbReference type="EMBL" id="CAAALY010090523">
    <property type="protein sequence ID" value="VEL27871.1"/>
    <property type="molecule type" value="Genomic_DNA"/>
</dbReference>
<feature type="region of interest" description="Disordered" evidence="1">
    <location>
        <begin position="69"/>
        <end position="100"/>
    </location>
</feature>
<gene>
    <name evidence="2" type="ORF">PXEA_LOCUS21311</name>
</gene>
<evidence type="ECO:0000256" key="1">
    <source>
        <dbReference type="SAM" id="MobiDB-lite"/>
    </source>
</evidence>
<evidence type="ECO:0000313" key="3">
    <source>
        <dbReference type="Proteomes" id="UP000784294"/>
    </source>
</evidence>
<comment type="caution">
    <text evidence="2">The sequence shown here is derived from an EMBL/GenBank/DDBJ whole genome shotgun (WGS) entry which is preliminary data.</text>
</comment>
<evidence type="ECO:0000313" key="2">
    <source>
        <dbReference type="EMBL" id="VEL27871.1"/>
    </source>
</evidence>
<reference evidence="2" key="1">
    <citation type="submission" date="2018-11" db="EMBL/GenBank/DDBJ databases">
        <authorList>
            <consortium name="Pathogen Informatics"/>
        </authorList>
    </citation>
    <scope>NUCLEOTIDE SEQUENCE</scope>
</reference>
<accession>A0A3S5A513</accession>
<protein>
    <submittedName>
        <fullName evidence="2">Uncharacterized protein</fullName>
    </submittedName>
</protein>
<sequence>MQVLGLSRLKFDTRINNPVVFLSACGHGCAVTWTQALQLQVGGEAADSALFSSFSFSSSNRPVDASKSIVSAREISQPSRHPVPSSGLCWATRSTSQPTE</sequence>
<dbReference type="Proteomes" id="UP000784294">
    <property type="component" value="Unassembled WGS sequence"/>
</dbReference>
<proteinExistence type="predicted"/>
<name>A0A3S5A513_9PLAT</name>